<dbReference type="EMBL" id="SJKD01000001">
    <property type="protein sequence ID" value="TCC53516.1"/>
    <property type="molecule type" value="Genomic_DNA"/>
</dbReference>
<feature type="region of interest" description="Disordered" evidence="5">
    <location>
        <begin position="1"/>
        <end position="26"/>
    </location>
</feature>
<evidence type="ECO:0000313" key="8">
    <source>
        <dbReference type="Proteomes" id="UP000293342"/>
    </source>
</evidence>
<evidence type="ECO:0000256" key="1">
    <source>
        <dbReference type="ARBA" id="ARBA00001946"/>
    </source>
</evidence>
<dbReference type="InterPro" id="IPR020084">
    <property type="entry name" value="NUDIX_hydrolase_CS"/>
</dbReference>
<evidence type="ECO:0000256" key="5">
    <source>
        <dbReference type="SAM" id="MobiDB-lite"/>
    </source>
</evidence>
<protein>
    <submittedName>
        <fullName evidence="7">NUDIX hydrolase</fullName>
    </submittedName>
</protein>
<sequence>MRTGRGRARSACSVRAADTDPGPTGARAGVRRGVVVTARYCGVIATYDGQVALVREQYDAWDAEYWNLPSGAVEDGETPAGGAVRELREETGLRVDEDALELVWRTISTVNGEAATKSWNYVVSAGDPTFSIDDPDGYITDARWFPVEDAVRLLRQIPYPPLAVPSSHFLQTAERLVWNFTPADDGQWGWSHFPIVQA</sequence>
<dbReference type="PANTHER" id="PTHR43046:SF14">
    <property type="entry name" value="MUTT_NUDIX FAMILY PROTEIN"/>
    <property type="match status" value="1"/>
</dbReference>
<dbReference type="PANTHER" id="PTHR43046">
    <property type="entry name" value="GDP-MANNOSE MANNOSYL HYDROLASE"/>
    <property type="match status" value="1"/>
</dbReference>
<dbReference type="OrthoDB" id="9804442at2"/>
<comment type="caution">
    <text evidence="7">The sequence shown here is derived from an EMBL/GenBank/DDBJ whole genome shotgun (WGS) entry which is preliminary data.</text>
</comment>
<name>A0A4R0K6A7_9ACTN</name>
<evidence type="ECO:0000256" key="4">
    <source>
        <dbReference type="RuleBase" id="RU003476"/>
    </source>
</evidence>
<keyword evidence="8" id="KW-1185">Reference proteome</keyword>
<evidence type="ECO:0000256" key="2">
    <source>
        <dbReference type="ARBA" id="ARBA00005582"/>
    </source>
</evidence>
<dbReference type="Pfam" id="PF00293">
    <property type="entry name" value="NUDIX"/>
    <property type="match status" value="1"/>
</dbReference>
<comment type="cofactor">
    <cofactor evidence="1">
        <name>Mg(2+)</name>
        <dbReference type="ChEBI" id="CHEBI:18420"/>
    </cofactor>
</comment>
<dbReference type="Gene3D" id="3.90.79.10">
    <property type="entry name" value="Nucleoside Triphosphate Pyrophosphohydrolase"/>
    <property type="match status" value="1"/>
</dbReference>
<accession>A0A4R0K6A7</accession>
<evidence type="ECO:0000259" key="6">
    <source>
        <dbReference type="PROSITE" id="PS51462"/>
    </source>
</evidence>
<keyword evidence="3 4" id="KW-0378">Hydrolase</keyword>
<dbReference type="InterPro" id="IPR015797">
    <property type="entry name" value="NUDIX_hydrolase-like_dom_sf"/>
</dbReference>
<feature type="domain" description="Nudix hydrolase" evidence="6">
    <location>
        <begin position="36"/>
        <end position="170"/>
    </location>
</feature>
<evidence type="ECO:0000256" key="3">
    <source>
        <dbReference type="ARBA" id="ARBA00022801"/>
    </source>
</evidence>
<dbReference type="InterPro" id="IPR000086">
    <property type="entry name" value="NUDIX_hydrolase_dom"/>
</dbReference>
<dbReference type="GO" id="GO:0016787">
    <property type="term" value="F:hydrolase activity"/>
    <property type="evidence" value="ECO:0007669"/>
    <property type="project" value="UniProtKB-KW"/>
</dbReference>
<reference evidence="7 8" key="1">
    <citation type="submission" date="2019-02" db="EMBL/GenBank/DDBJ databases">
        <title>Kribbella capetownensis sp. nov. and Kribbella speibonae sp. nov., isolated from soil.</title>
        <authorList>
            <person name="Curtis S.M."/>
            <person name="Norton I."/>
            <person name="Everest G.J."/>
            <person name="Meyers P.R."/>
        </authorList>
    </citation>
    <scope>NUCLEOTIDE SEQUENCE [LARGE SCALE GENOMIC DNA]</scope>
    <source>
        <strain evidence="7 8">YM53</strain>
    </source>
</reference>
<dbReference type="Proteomes" id="UP000293342">
    <property type="component" value="Unassembled WGS sequence"/>
</dbReference>
<dbReference type="SUPFAM" id="SSF55811">
    <property type="entry name" value="Nudix"/>
    <property type="match status" value="1"/>
</dbReference>
<comment type="similarity">
    <text evidence="2 4">Belongs to the Nudix hydrolase family.</text>
</comment>
<dbReference type="PRINTS" id="PR00502">
    <property type="entry name" value="NUDIXFAMILY"/>
</dbReference>
<organism evidence="7 8">
    <name type="scientific">Kribbella capetownensis</name>
    <dbReference type="NCBI Taxonomy" id="1572659"/>
    <lineage>
        <taxon>Bacteria</taxon>
        <taxon>Bacillati</taxon>
        <taxon>Actinomycetota</taxon>
        <taxon>Actinomycetes</taxon>
        <taxon>Propionibacteriales</taxon>
        <taxon>Kribbellaceae</taxon>
        <taxon>Kribbella</taxon>
    </lineage>
</organism>
<dbReference type="PROSITE" id="PS00893">
    <property type="entry name" value="NUDIX_BOX"/>
    <property type="match status" value="1"/>
</dbReference>
<dbReference type="AlphaFoldDB" id="A0A4R0K6A7"/>
<evidence type="ECO:0000313" key="7">
    <source>
        <dbReference type="EMBL" id="TCC53516.1"/>
    </source>
</evidence>
<gene>
    <name evidence="7" type="ORF">E0H75_07470</name>
</gene>
<proteinExistence type="inferred from homology"/>
<dbReference type="PROSITE" id="PS51462">
    <property type="entry name" value="NUDIX"/>
    <property type="match status" value="1"/>
</dbReference>
<dbReference type="CDD" id="cd02883">
    <property type="entry name" value="NUDIX_Hydrolase"/>
    <property type="match status" value="1"/>
</dbReference>
<dbReference type="InterPro" id="IPR020476">
    <property type="entry name" value="Nudix_hydrolase"/>
</dbReference>